<dbReference type="RefSeq" id="YP_010675503.1">
    <property type="nucleotide sequence ID" value="NC_071004.1"/>
</dbReference>
<accession>A0AAE7F8D3</accession>
<dbReference type="EMBL" id="MT498058">
    <property type="protein sequence ID" value="QKY79986.1"/>
    <property type="molecule type" value="Genomic_DNA"/>
</dbReference>
<reference evidence="1" key="1">
    <citation type="submission" date="2020-05" db="EMBL/GenBank/DDBJ databases">
        <authorList>
            <person name="Conneilly E.M."/>
            <person name="Corace M.L."/>
            <person name="Daly D."/>
            <person name="Dejene M.A."/>
            <person name="Deng Y."/>
            <person name="Kelly J.M."/>
            <person name="Masiello C.S."/>
            <person name="McDonough D."/>
            <person name="Musser E."/>
            <person name="Pecorale A.L."/>
            <person name="Ray R.F."/>
            <person name="Regan I.M."/>
            <person name="Shedd N.A."/>
            <person name="Tatone J.R."/>
            <person name="Tocci C.W."/>
            <person name="Zarate C.M."/>
            <person name="Whitefleet-Smith J.L."/>
            <person name="Garlena R.A."/>
            <person name="Russell D.A."/>
            <person name="Pope W.H."/>
            <person name="Jacobs-Sera D."/>
            <person name="Hatfull G.F."/>
        </authorList>
    </citation>
    <scope>NUCLEOTIDE SEQUENCE</scope>
</reference>
<dbReference type="KEGG" id="vg:77951830"/>
<sequence>MSKTPEVLDEQLLEPLSLENPIQVVVINGQAEGVRQVVAVSNEHGLQTEILDEREMLREPLYIESERYVSDAASFLEEIKRKPLPDTNAATFWGVMDRGVITLIYDDHTSEKAGNRSDRLTLNLQTDEDWRAWHNLSGKYMGQEQMGDYLEDLAHTIVSPSAAEMLEVVDSIRASSKGEFESKIERTSGSVKIGYSQDTTAKAGRKGQLEVPDAILLRLRPWEGHDTFYDVPAQFRFRVREAELGLAIKLKPTRQILRQAWSDLTDQVAQVTGESVRLTTEIV</sequence>
<proteinExistence type="predicted"/>
<evidence type="ECO:0000313" key="2">
    <source>
        <dbReference type="Proteomes" id="UP000821895"/>
    </source>
</evidence>
<dbReference type="InterPro" id="IPR019276">
    <property type="entry name" value="DUF2303"/>
</dbReference>
<evidence type="ECO:0008006" key="3">
    <source>
        <dbReference type="Google" id="ProtNLM"/>
    </source>
</evidence>
<dbReference type="Pfam" id="PF10065">
    <property type="entry name" value="DUF2303"/>
    <property type="match status" value="1"/>
</dbReference>
<dbReference type="GeneID" id="77951830"/>
<dbReference type="Proteomes" id="UP000821895">
    <property type="component" value="Segment"/>
</dbReference>
<organism evidence="1 2">
    <name type="scientific">Gordonia phage Clawz</name>
    <dbReference type="NCBI Taxonomy" id="2743910"/>
    <lineage>
        <taxon>Viruses</taxon>
        <taxon>Duplodnaviria</taxon>
        <taxon>Heunggongvirae</taxon>
        <taxon>Uroviricota</taxon>
        <taxon>Caudoviricetes</taxon>
        <taxon>Clawzvirus</taxon>
        <taxon>Clawzvirus clawz</taxon>
    </lineage>
</organism>
<protein>
    <recommendedName>
        <fullName evidence="3">DUF2303 family protein</fullName>
    </recommendedName>
</protein>
<gene>
    <name evidence="1" type="primary">74</name>
    <name evidence="1" type="ORF">SEA_CLAWZ_74</name>
</gene>
<name>A0AAE7F8D3_9CAUD</name>
<evidence type="ECO:0000313" key="1">
    <source>
        <dbReference type="EMBL" id="QKY79986.1"/>
    </source>
</evidence>
<keyword evidence="2" id="KW-1185">Reference proteome</keyword>